<organism evidence="3 4">
    <name type="scientific">Pseudohoeflea coraliihabitans</name>
    <dbReference type="NCBI Taxonomy" id="2860393"/>
    <lineage>
        <taxon>Bacteria</taxon>
        <taxon>Pseudomonadati</taxon>
        <taxon>Pseudomonadota</taxon>
        <taxon>Alphaproteobacteria</taxon>
        <taxon>Hyphomicrobiales</taxon>
        <taxon>Rhizobiaceae</taxon>
        <taxon>Pseudohoeflea</taxon>
    </lineage>
</organism>
<proteinExistence type="predicted"/>
<feature type="domain" description="LUD" evidence="2">
    <location>
        <begin position="85"/>
        <end position="245"/>
    </location>
</feature>
<dbReference type="InterPro" id="IPR003741">
    <property type="entry name" value="LUD_dom"/>
</dbReference>
<dbReference type="RefSeq" id="WP_219201057.1">
    <property type="nucleotide sequence ID" value="NZ_JAHWQX010000002.1"/>
</dbReference>
<protein>
    <submittedName>
        <fullName evidence="3">Lactate utilization protein</fullName>
    </submittedName>
</protein>
<accession>A0ABS6WMD4</accession>
<dbReference type="PANTHER" id="PTHR43682:SF1">
    <property type="entry name" value="LACTATE UTILIZATION PROTEIN C"/>
    <property type="match status" value="1"/>
</dbReference>
<feature type="compositionally biased region" description="Basic and acidic residues" evidence="1">
    <location>
        <begin position="22"/>
        <end position="34"/>
    </location>
</feature>
<dbReference type="Proteomes" id="UP001430804">
    <property type="component" value="Unassembled WGS sequence"/>
</dbReference>
<reference evidence="3" key="1">
    <citation type="submission" date="2021-07" db="EMBL/GenBank/DDBJ databases">
        <title>Pseudohoeflea marina sp. nov. a polyhydroxyalcanoate-producing bacterium.</title>
        <authorList>
            <person name="Zheng W."/>
            <person name="Yu S."/>
            <person name="Huang Y."/>
        </authorList>
    </citation>
    <scope>NUCLEOTIDE SEQUENCE</scope>
    <source>
        <strain evidence="3">DP4N28-3</strain>
    </source>
</reference>
<comment type="caution">
    <text evidence="3">The sequence shown here is derived from an EMBL/GenBank/DDBJ whole genome shotgun (WGS) entry which is preliminary data.</text>
</comment>
<feature type="region of interest" description="Disordered" evidence="1">
    <location>
        <begin position="14"/>
        <end position="34"/>
    </location>
</feature>
<dbReference type="Pfam" id="PF02589">
    <property type="entry name" value="LUD_dom"/>
    <property type="match status" value="1"/>
</dbReference>
<evidence type="ECO:0000256" key="1">
    <source>
        <dbReference type="SAM" id="MobiDB-lite"/>
    </source>
</evidence>
<evidence type="ECO:0000259" key="2">
    <source>
        <dbReference type="Pfam" id="PF02589"/>
    </source>
</evidence>
<evidence type="ECO:0000313" key="4">
    <source>
        <dbReference type="Proteomes" id="UP001430804"/>
    </source>
</evidence>
<sequence length="247" mass="26235">MSAREAILRRIRSATLGPDGRSAGERAGDEQRKAGVRARLETAPRGVIPARGQLPRAERVALFEEMASAASATIARLSSYEEVAAEVSNYLRERNLPAAIRMGEDGRLARVPWAREKTLDVRKGPSEGTDLVGVSHAFAAIAETGSVVLHSGADNPTTLNFLPEHHVVIVDADAIAGDMESVWSALRNETDRENLAGGRSAGGGQDAAKMPRTVNVITGPSRSGDIEQTILLGAHGPRALHLIIVDT</sequence>
<dbReference type="EMBL" id="JAHWQX010000002">
    <property type="protein sequence ID" value="MBW3097121.1"/>
    <property type="molecule type" value="Genomic_DNA"/>
</dbReference>
<keyword evidence="4" id="KW-1185">Reference proteome</keyword>
<name>A0ABS6WMD4_9HYPH</name>
<evidence type="ECO:0000313" key="3">
    <source>
        <dbReference type="EMBL" id="MBW3097121.1"/>
    </source>
</evidence>
<dbReference type="PANTHER" id="PTHR43682">
    <property type="entry name" value="LACTATE UTILIZATION PROTEIN C"/>
    <property type="match status" value="1"/>
</dbReference>
<gene>
    <name evidence="3" type="ORF">KY465_07495</name>
</gene>